<accession>A0A485LXM1</accession>
<sequence length="48" mass="5590">MKLRFVKCFGGLINENTQGTRGYHYKVVCLFPVSGTIRQKRRCYHIIG</sequence>
<reference evidence="1" key="1">
    <citation type="submission" date="2019-03" db="EMBL/GenBank/DDBJ databases">
        <authorList>
            <person name="Hao L."/>
        </authorList>
    </citation>
    <scope>NUCLEOTIDE SEQUENCE</scope>
</reference>
<dbReference type="AlphaFoldDB" id="A0A485LXM1"/>
<dbReference type="EMBL" id="CAADRN010000088">
    <property type="protein sequence ID" value="VFU12501.1"/>
    <property type="molecule type" value="Genomic_DNA"/>
</dbReference>
<organism evidence="1">
    <name type="scientific">anaerobic digester metagenome</name>
    <dbReference type="NCBI Taxonomy" id="1263854"/>
    <lineage>
        <taxon>unclassified sequences</taxon>
        <taxon>metagenomes</taxon>
        <taxon>ecological metagenomes</taxon>
    </lineage>
</organism>
<name>A0A485LXM1_9ZZZZ</name>
<proteinExistence type="predicted"/>
<protein>
    <submittedName>
        <fullName evidence="1">Uncharacterized protein</fullName>
    </submittedName>
</protein>
<evidence type="ECO:0000313" key="1">
    <source>
        <dbReference type="EMBL" id="VFU12501.1"/>
    </source>
</evidence>
<gene>
    <name evidence="1" type="ORF">SCFA_1780003</name>
</gene>